<comment type="caution">
    <text evidence="1">The sequence shown here is derived from an EMBL/GenBank/DDBJ whole genome shotgun (WGS) entry which is preliminary data.</text>
</comment>
<organism evidence="1 2">
    <name type="scientific">Melastoma candidum</name>
    <dbReference type="NCBI Taxonomy" id="119954"/>
    <lineage>
        <taxon>Eukaryota</taxon>
        <taxon>Viridiplantae</taxon>
        <taxon>Streptophyta</taxon>
        <taxon>Embryophyta</taxon>
        <taxon>Tracheophyta</taxon>
        <taxon>Spermatophyta</taxon>
        <taxon>Magnoliopsida</taxon>
        <taxon>eudicotyledons</taxon>
        <taxon>Gunneridae</taxon>
        <taxon>Pentapetalae</taxon>
        <taxon>rosids</taxon>
        <taxon>malvids</taxon>
        <taxon>Myrtales</taxon>
        <taxon>Melastomataceae</taxon>
        <taxon>Melastomatoideae</taxon>
        <taxon>Melastomateae</taxon>
        <taxon>Melastoma</taxon>
    </lineage>
</organism>
<keyword evidence="2" id="KW-1185">Reference proteome</keyword>
<gene>
    <name evidence="1" type="ORF">MLD38_020556</name>
</gene>
<protein>
    <submittedName>
        <fullName evidence="1">Uncharacterized protein</fullName>
    </submittedName>
</protein>
<accession>A0ACB9QF72</accession>
<name>A0ACB9QF72_9MYRT</name>
<evidence type="ECO:0000313" key="2">
    <source>
        <dbReference type="Proteomes" id="UP001057402"/>
    </source>
</evidence>
<dbReference type="Proteomes" id="UP001057402">
    <property type="component" value="Chromosome 6"/>
</dbReference>
<reference evidence="2" key="1">
    <citation type="journal article" date="2023" name="Front. Plant Sci.">
        <title>Chromosomal-level genome assembly of Melastoma candidum provides insights into trichome evolution.</title>
        <authorList>
            <person name="Zhong Y."/>
            <person name="Wu W."/>
            <person name="Sun C."/>
            <person name="Zou P."/>
            <person name="Liu Y."/>
            <person name="Dai S."/>
            <person name="Zhou R."/>
        </authorList>
    </citation>
    <scope>NUCLEOTIDE SEQUENCE [LARGE SCALE GENOMIC DNA]</scope>
</reference>
<dbReference type="EMBL" id="CM042885">
    <property type="protein sequence ID" value="KAI4364467.1"/>
    <property type="molecule type" value="Genomic_DNA"/>
</dbReference>
<proteinExistence type="predicted"/>
<evidence type="ECO:0000313" key="1">
    <source>
        <dbReference type="EMBL" id="KAI4364467.1"/>
    </source>
</evidence>
<sequence>MQGAILLLLALTNVVHTKGKSSDPCEAELVLDPRPHSVSITEFGAVGDGKVDNTLAFQNAVFYLKSFADKGGAQLYVPAGRWLTGSFNLTSHLTLFLGKGAVILGSHDLTRWETIDPLPSYGRGIDVPGRRYRSLINGYMLRDVVITGDNGTIDGQGSMWWDQLANGSLKYSRPHIIEVMSSNYVIVSNLTLSNPPAYSIHPVYCSDVHIHNVSITSPAELPHTDGIVLDSSDNVCVQDSAITMGYDSIALKSGWDEYGITFNRSTSNACIRRVDLRSYSGSAIAFGSEMSGGISNIRVEQANILSSSRGIELRTTRGRGGFIKDIIVTDIVMEDVQMAFSATGQWGSHPDDDFNPDALPVVENIMLRNITGTNIGVAGKFTGIPELPFTSICLSFIRLSMSYTSSAPWTCSDVVGSSSFVFPEPCLELMSPSSCILGPRSAGKLAAS</sequence>